<dbReference type="PRINTS" id="PR00480">
    <property type="entry name" value="ASTACIN"/>
</dbReference>
<dbReference type="AlphaFoldDB" id="A0A0D6LI35"/>
<keyword evidence="6" id="KW-1185">Reference proteome</keyword>
<dbReference type="PROSITE" id="PS51864">
    <property type="entry name" value="ASTACIN"/>
    <property type="match status" value="1"/>
</dbReference>
<accession>A0A0D6LI35</accession>
<sequence length="395" mass="44661">MFSEISHIIDTVIREGGKFLPKVPRLFIRDPLQGINQDLVQAARGFILQLGAISPEAGNLIKNVCRNFKCMEQNKEQIALKETVVKKVFDFEKSVTGKDNTESINLRMDRTMQVKQALLEKANLTNVVTAADNGVFDKDVLLTEKQAHFLLNELGKAGVGSDVPPPGVGGSAKFKRASVFFEENPVQKWDLRTPIPYTFDESLVPFIGFHDFPVSFFMNNVFSEEYDKNDVRNALKEIEQKTCVRFKYEASPRGYHINYQKVDSPTFCGLSYIGRVDPANPVYLSFQCGNARGVALHETLHALGLNHQHLRMDRDQHITLDWSNINPQHFDYFAVADSKLFTTYGIKYDYGSIMHYNAYTAAVNIAKPTMIPKVKRQFGYDSIATTKMCTVEHGP</sequence>
<feature type="binding site" evidence="2">
    <location>
        <position position="307"/>
    </location>
    <ligand>
        <name>Zn(2+)</name>
        <dbReference type="ChEBI" id="CHEBI:29105"/>
        <note>catalytic</note>
    </ligand>
</feature>
<dbReference type="PANTHER" id="PTHR10127">
    <property type="entry name" value="DISCOIDIN, CUB, EGF, LAMININ , AND ZINC METALLOPROTEASE DOMAIN CONTAINING"/>
    <property type="match status" value="1"/>
</dbReference>
<dbReference type="Proteomes" id="UP000054495">
    <property type="component" value="Unassembled WGS sequence"/>
</dbReference>
<evidence type="ECO:0000313" key="6">
    <source>
        <dbReference type="Proteomes" id="UP000054495"/>
    </source>
</evidence>
<comment type="cofactor">
    <cofactor evidence="2 3">
        <name>Zn(2+)</name>
        <dbReference type="ChEBI" id="CHEBI:29105"/>
    </cofactor>
    <text evidence="2 3">Binds 1 zinc ion per subunit.</text>
</comment>
<dbReference type="InterPro" id="IPR001506">
    <property type="entry name" value="Peptidase_M12A"/>
</dbReference>
<keyword evidence="1" id="KW-1015">Disulfide bond</keyword>
<feature type="binding site" evidence="2">
    <location>
        <position position="297"/>
    </location>
    <ligand>
        <name>Zn(2+)</name>
        <dbReference type="ChEBI" id="CHEBI:29105"/>
        <note>catalytic</note>
    </ligand>
</feature>
<keyword evidence="2 3" id="KW-0862">Zinc</keyword>
<dbReference type="EMBL" id="KE125090">
    <property type="protein sequence ID" value="EPB71755.1"/>
    <property type="molecule type" value="Genomic_DNA"/>
</dbReference>
<keyword evidence="2 3" id="KW-0482">Metalloprotease</keyword>
<feature type="active site" evidence="2">
    <location>
        <position position="298"/>
    </location>
</feature>
<dbReference type="MEROPS" id="M12.A35"/>
<dbReference type="PANTHER" id="PTHR10127:SF802">
    <property type="entry name" value="ZINC METALLOPROTEINASE NAS-10"/>
    <property type="match status" value="1"/>
</dbReference>
<comment type="caution">
    <text evidence="2">Lacks conserved residue(s) required for the propagation of feature annotation.</text>
</comment>
<dbReference type="InterPro" id="IPR024079">
    <property type="entry name" value="MetalloPept_cat_dom_sf"/>
</dbReference>
<dbReference type="Pfam" id="PF01400">
    <property type="entry name" value="Astacin"/>
    <property type="match status" value="1"/>
</dbReference>
<dbReference type="CDD" id="cd04280">
    <property type="entry name" value="ZnMc_astacin_like"/>
    <property type="match status" value="1"/>
</dbReference>
<evidence type="ECO:0000256" key="3">
    <source>
        <dbReference type="RuleBase" id="RU361183"/>
    </source>
</evidence>
<keyword evidence="2 3" id="KW-0645">Protease</keyword>
<proteinExistence type="predicted"/>
<gene>
    <name evidence="5" type="ORF">ANCCEY_09157</name>
</gene>
<dbReference type="GO" id="GO:0006508">
    <property type="term" value="P:proteolysis"/>
    <property type="evidence" value="ECO:0007669"/>
    <property type="project" value="UniProtKB-KW"/>
</dbReference>
<keyword evidence="2 3" id="KW-0378">Hydrolase</keyword>
<dbReference type="GO" id="GO:0008270">
    <property type="term" value="F:zinc ion binding"/>
    <property type="evidence" value="ECO:0007669"/>
    <property type="project" value="UniProtKB-UniRule"/>
</dbReference>
<feature type="domain" description="Peptidase M12A" evidence="4">
    <location>
        <begin position="176"/>
        <end position="395"/>
    </location>
</feature>
<dbReference type="SMART" id="SM00235">
    <property type="entry name" value="ZnMc"/>
    <property type="match status" value="1"/>
</dbReference>
<dbReference type="EC" id="3.4.24.-" evidence="3"/>
<dbReference type="Gene3D" id="3.40.390.10">
    <property type="entry name" value="Collagenase (Catalytic Domain)"/>
    <property type="match status" value="1"/>
</dbReference>
<evidence type="ECO:0000259" key="4">
    <source>
        <dbReference type="PROSITE" id="PS51864"/>
    </source>
</evidence>
<name>A0A0D6LI35_9BILA</name>
<evidence type="ECO:0000256" key="2">
    <source>
        <dbReference type="PROSITE-ProRule" id="PRU01211"/>
    </source>
</evidence>
<dbReference type="InterPro" id="IPR034035">
    <property type="entry name" value="Astacin-like_dom"/>
</dbReference>
<dbReference type="InterPro" id="IPR006026">
    <property type="entry name" value="Peptidase_Metallo"/>
</dbReference>
<keyword evidence="2 3" id="KW-0479">Metal-binding</keyword>
<evidence type="ECO:0000256" key="1">
    <source>
        <dbReference type="ARBA" id="ARBA00023157"/>
    </source>
</evidence>
<evidence type="ECO:0000313" key="5">
    <source>
        <dbReference type="EMBL" id="EPB71755.1"/>
    </source>
</evidence>
<dbReference type="GO" id="GO:0004222">
    <property type="term" value="F:metalloendopeptidase activity"/>
    <property type="evidence" value="ECO:0007669"/>
    <property type="project" value="UniProtKB-UniRule"/>
</dbReference>
<reference evidence="5 6" key="1">
    <citation type="submission" date="2013-05" db="EMBL/GenBank/DDBJ databases">
        <title>Draft genome of the parasitic nematode Anyclostoma ceylanicum.</title>
        <authorList>
            <person name="Mitreva M."/>
        </authorList>
    </citation>
    <scope>NUCLEOTIDE SEQUENCE [LARGE SCALE GENOMIC DNA]</scope>
</reference>
<feature type="binding site" evidence="2">
    <location>
        <position position="301"/>
    </location>
    <ligand>
        <name>Zn(2+)</name>
        <dbReference type="ChEBI" id="CHEBI:29105"/>
        <note>catalytic</note>
    </ligand>
</feature>
<dbReference type="SUPFAM" id="SSF55486">
    <property type="entry name" value="Metalloproteases ('zincins'), catalytic domain"/>
    <property type="match status" value="1"/>
</dbReference>
<protein>
    <recommendedName>
        <fullName evidence="3">Metalloendopeptidase</fullName>
        <ecNumber evidence="3">3.4.24.-</ecNumber>
    </recommendedName>
</protein>
<organism evidence="5 6">
    <name type="scientific">Ancylostoma ceylanicum</name>
    <dbReference type="NCBI Taxonomy" id="53326"/>
    <lineage>
        <taxon>Eukaryota</taxon>
        <taxon>Metazoa</taxon>
        <taxon>Ecdysozoa</taxon>
        <taxon>Nematoda</taxon>
        <taxon>Chromadorea</taxon>
        <taxon>Rhabditida</taxon>
        <taxon>Rhabditina</taxon>
        <taxon>Rhabditomorpha</taxon>
        <taxon>Strongyloidea</taxon>
        <taxon>Ancylostomatidae</taxon>
        <taxon>Ancylostomatinae</taxon>
        <taxon>Ancylostoma</taxon>
    </lineage>
</organism>